<accession>A0A444HDT2</accession>
<feature type="domain" description="Glycosyltransferase subfamily 4-like N-terminal" evidence="2">
    <location>
        <begin position="18"/>
        <end position="196"/>
    </location>
</feature>
<dbReference type="OrthoDB" id="9811902at2"/>
<evidence type="ECO:0000259" key="2">
    <source>
        <dbReference type="Pfam" id="PF13579"/>
    </source>
</evidence>
<evidence type="ECO:0000313" key="3">
    <source>
        <dbReference type="EMBL" id="RWX02405.1"/>
    </source>
</evidence>
<evidence type="ECO:0000259" key="1">
    <source>
        <dbReference type="Pfam" id="PF00534"/>
    </source>
</evidence>
<keyword evidence="3" id="KW-0808">Transferase</keyword>
<dbReference type="SUPFAM" id="SSF53756">
    <property type="entry name" value="UDP-Glycosyltransferase/glycogen phosphorylase"/>
    <property type="match status" value="1"/>
</dbReference>
<reference evidence="3 4" key="1">
    <citation type="submission" date="2019-01" db="EMBL/GenBank/DDBJ databases">
        <title>Flavobacterium sp. nov.,isolated from freshwater.</title>
        <authorList>
            <person name="Zhang R."/>
            <person name="Du Z.-J."/>
        </authorList>
    </citation>
    <scope>NUCLEOTIDE SEQUENCE [LARGE SCALE GENOMIC DNA]</scope>
    <source>
        <strain evidence="3 4">1E403</strain>
    </source>
</reference>
<dbReference type="InterPro" id="IPR001296">
    <property type="entry name" value="Glyco_trans_1"/>
</dbReference>
<comment type="caution">
    <text evidence="3">The sequence shown here is derived from an EMBL/GenBank/DDBJ whole genome shotgun (WGS) entry which is preliminary data.</text>
</comment>
<organism evidence="3 4">
    <name type="scientific">Flavobacterium cerinum</name>
    <dbReference type="NCBI Taxonomy" id="2502784"/>
    <lineage>
        <taxon>Bacteria</taxon>
        <taxon>Pseudomonadati</taxon>
        <taxon>Bacteroidota</taxon>
        <taxon>Flavobacteriia</taxon>
        <taxon>Flavobacteriales</taxon>
        <taxon>Flavobacteriaceae</taxon>
        <taxon>Flavobacterium</taxon>
    </lineage>
</organism>
<name>A0A444HDT2_9FLAO</name>
<dbReference type="CDD" id="cd03794">
    <property type="entry name" value="GT4_WbuB-like"/>
    <property type="match status" value="1"/>
</dbReference>
<dbReference type="RefSeq" id="WP_128388677.1">
    <property type="nucleotide sequence ID" value="NZ_SBII01000002.1"/>
</dbReference>
<sequence length="401" mass="45749">MRILVVSQYFWPENFKINDLCLGLKERGHTVTVLTGIPNYPKGKFYDNYSFWKSNDEEWNGIKIYRSKLFSRGNNGIRLMLNYGSFVLFGALKSLFIKEKFDKIFVFEPSPVTVGLPAMFVARKMKIPYYFWVQDLWPESLSAAGGINNKTILSFFDKITRSIYKSAEKVLVQSEGFIEYIVKQGIPREKIIYYPNSTESFYKPVAVSEVHQQKMPKDGLKVLFAGNLGEAQSLDTLVDAAKILKDKQIHVNWILLGDGRQKEHLVSEIKRKGLEENFHLLGSYPSEEMPLFFGCVDALVVSLKKNDIFALTIPSKLQSYMACGKPIIASLEGEGAKIVEESKSGFVSPPDDADGLAENIIKLYNSDDDQRAEMSQNGLKYFNEQFEREFLLDKLIEILKQ</sequence>
<gene>
    <name evidence="3" type="ORF">EPI11_04050</name>
</gene>
<dbReference type="Pfam" id="PF13579">
    <property type="entry name" value="Glyco_trans_4_4"/>
    <property type="match status" value="1"/>
</dbReference>
<dbReference type="Pfam" id="PF00534">
    <property type="entry name" value="Glycos_transf_1"/>
    <property type="match status" value="1"/>
</dbReference>
<protein>
    <submittedName>
        <fullName evidence="3">Glycosyltransferase WbuB</fullName>
    </submittedName>
</protein>
<proteinExistence type="predicted"/>
<dbReference type="Gene3D" id="3.40.50.2000">
    <property type="entry name" value="Glycogen Phosphorylase B"/>
    <property type="match status" value="2"/>
</dbReference>
<dbReference type="EMBL" id="SBII01000002">
    <property type="protein sequence ID" value="RWX02405.1"/>
    <property type="molecule type" value="Genomic_DNA"/>
</dbReference>
<feature type="domain" description="Glycosyl transferase family 1" evidence="1">
    <location>
        <begin position="212"/>
        <end position="379"/>
    </location>
</feature>
<dbReference type="GO" id="GO:0016757">
    <property type="term" value="F:glycosyltransferase activity"/>
    <property type="evidence" value="ECO:0007669"/>
    <property type="project" value="InterPro"/>
</dbReference>
<dbReference type="PANTHER" id="PTHR12526">
    <property type="entry name" value="GLYCOSYLTRANSFERASE"/>
    <property type="match status" value="1"/>
</dbReference>
<keyword evidence="4" id="KW-1185">Reference proteome</keyword>
<dbReference type="AlphaFoldDB" id="A0A444HDT2"/>
<evidence type="ECO:0000313" key="4">
    <source>
        <dbReference type="Proteomes" id="UP000287527"/>
    </source>
</evidence>
<dbReference type="InterPro" id="IPR028098">
    <property type="entry name" value="Glyco_trans_4-like_N"/>
</dbReference>
<dbReference type="Proteomes" id="UP000287527">
    <property type="component" value="Unassembled WGS sequence"/>
</dbReference>